<evidence type="ECO:0000313" key="2">
    <source>
        <dbReference type="Proteomes" id="UP000814140"/>
    </source>
</evidence>
<comment type="caution">
    <text evidence="1">The sequence shown here is derived from an EMBL/GenBank/DDBJ whole genome shotgun (WGS) entry which is preliminary data.</text>
</comment>
<reference evidence="1" key="1">
    <citation type="submission" date="2021-03" db="EMBL/GenBank/DDBJ databases">
        <authorList>
            <consortium name="DOE Joint Genome Institute"/>
            <person name="Ahrendt S."/>
            <person name="Looney B.P."/>
            <person name="Miyauchi S."/>
            <person name="Morin E."/>
            <person name="Drula E."/>
            <person name="Courty P.E."/>
            <person name="Chicoki N."/>
            <person name="Fauchery L."/>
            <person name="Kohler A."/>
            <person name="Kuo A."/>
            <person name="Labutti K."/>
            <person name="Pangilinan J."/>
            <person name="Lipzen A."/>
            <person name="Riley R."/>
            <person name="Andreopoulos W."/>
            <person name="He G."/>
            <person name="Johnson J."/>
            <person name="Barry K.W."/>
            <person name="Grigoriev I.V."/>
            <person name="Nagy L."/>
            <person name="Hibbett D."/>
            <person name="Henrissat B."/>
            <person name="Matheny P.B."/>
            <person name="Labbe J."/>
            <person name="Martin F."/>
        </authorList>
    </citation>
    <scope>NUCLEOTIDE SEQUENCE</scope>
    <source>
        <strain evidence="1">HHB10654</strain>
    </source>
</reference>
<proteinExistence type="predicted"/>
<accession>A0ACB8SU87</accession>
<protein>
    <submittedName>
        <fullName evidence="1">Uncharacterized protein</fullName>
    </submittedName>
</protein>
<name>A0ACB8SU87_9AGAM</name>
<evidence type="ECO:0000313" key="1">
    <source>
        <dbReference type="EMBL" id="KAI0060064.1"/>
    </source>
</evidence>
<gene>
    <name evidence="1" type="ORF">BV25DRAFT_1993101</name>
</gene>
<dbReference type="Proteomes" id="UP000814140">
    <property type="component" value="Unassembled WGS sequence"/>
</dbReference>
<dbReference type="EMBL" id="MU277221">
    <property type="protein sequence ID" value="KAI0060064.1"/>
    <property type="molecule type" value="Genomic_DNA"/>
</dbReference>
<organism evidence="1 2">
    <name type="scientific">Artomyces pyxidatus</name>
    <dbReference type="NCBI Taxonomy" id="48021"/>
    <lineage>
        <taxon>Eukaryota</taxon>
        <taxon>Fungi</taxon>
        <taxon>Dikarya</taxon>
        <taxon>Basidiomycota</taxon>
        <taxon>Agaricomycotina</taxon>
        <taxon>Agaricomycetes</taxon>
        <taxon>Russulales</taxon>
        <taxon>Auriscalpiaceae</taxon>
        <taxon>Artomyces</taxon>
    </lineage>
</organism>
<sequence>MAQTAIDFWGSVVRARMPMIDHFTHYDSAVSTGATWEVLDQEIRAIFDIAWLLKTRRNALASRIVRLPADILSSIFLWVKEMDPFYHDRPEVTMKIPGWISLTHVCHRWREVALHDSVLWGECILLDRLPPSWGAEILRRSGSTPLSMRANFSLAPALEDAFDRNVVSRLRTLYLLGRERETQHTLHRLQDVLQAPAPLLRTLSIRHTMPLVLPHLFCNKTPNLSHVYLDNCFIPWESSLLANLTCLHITFTIQGVYTHLMPSPQRMSEVLRHMPGLRTLNISRLLLPIMQQDLVDAQRTSECIIELPELAFLSLVGDIYSCADLILRLSFPSTLRPTLIFEYNADILPIPSVLEKLGGFSRPSRSLAIQCDSLIKTAIHLSAVRWDVRSLPQSPTKDTTSLVFSGRLSLVSQAVLSVLFWNPWQELSFHQLQDVYVRLTEQQALEERPWSKERWIGMFGSAREVRSLRVDGWACMPGLLEAMTPPSDAVLSDSFLFPNLDNFTLYRYITPHDRRWFLQELSPASVVPLPFEVQDCIKIALQTCMRARSARGVRLRSLEVDPDFMISPRDEFGVDTVTVKRCMLGCADVATSVFFS</sequence>
<reference evidence="1" key="2">
    <citation type="journal article" date="2022" name="New Phytol.">
        <title>Evolutionary transition to the ectomycorrhizal habit in the genomes of a hyperdiverse lineage of mushroom-forming fungi.</title>
        <authorList>
            <person name="Looney B."/>
            <person name="Miyauchi S."/>
            <person name="Morin E."/>
            <person name="Drula E."/>
            <person name="Courty P.E."/>
            <person name="Kohler A."/>
            <person name="Kuo A."/>
            <person name="LaButti K."/>
            <person name="Pangilinan J."/>
            <person name="Lipzen A."/>
            <person name="Riley R."/>
            <person name="Andreopoulos W."/>
            <person name="He G."/>
            <person name="Johnson J."/>
            <person name="Nolan M."/>
            <person name="Tritt A."/>
            <person name="Barry K.W."/>
            <person name="Grigoriev I.V."/>
            <person name="Nagy L.G."/>
            <person name="Hibbett D."/>
            <person name="Henrissat B."/>
            <person name="Matheny P.B."/>
            <person name="Labbe J."/>
            <person name="Martin F.M."/>
        </authorList>
    </citation>
    <scope>NUCLEOTIDE SEQUENCE</scope>
    <source>
        <strain evidence="1">HHB10654</strain>
    </source>
</reference>
<keyword evidence="2" id="KW-1185">Reference proteome</keyword>